<evidence type="ECO:0000313" key="2">
    <source>
        <dbReference type="EMBL" id="SDJ94388.1"/>
    </source>
</evidence>
<dbReference type="GeneID" id="42307048"/>
<accession>A0A0D1VX32</accession>
<keyword evidence="3" id="KW-1185">Reference proteome</keyword>
<dbReference type="Pfam" id="PF18934">
    <property type="entry name" value="DUF5682"/>
    <property type="match status" value="1"/>
</dbReference>
<dbReference type="InterPro" id="IPR043737">
    <property type="entry name" value="DUF5682"/>
</dbReference>
<reference evidence="2 4" key="2">
    <citation type="submission" date="2016-10" db="EMBL/GenBank/DDBJ databases">
        <authorList>
            <person name="de Groot N.N."/>
        </authorList>
    </citation>
    <scope>NUCLEOTIDE SEQUENCE [LARGE SCALE GENOMIC DNA]</scope>
    <source>
        <strain evidence="2 4">DSM 2895</strain>
    </source>
</reference>
<evidence type="ECO:0000313" key="3">
    <source>
        <dbReference type="Proteomes" id="UP000037269"/>
    </source>
</evidence>
<name>A0A0D1VX32_ANEMI</name>
<evidence type="ECO:0000313" key="4">
    <source>
        <dbReference type="Proteomes" id="UP000182836"/>
    </source>
</evidence>
<dbReference type="EMBL" id="FNED01000033">
    <property type="protein sequence ID" value="SDJ94388.1"/>
    <property type="molecule type" value="Genomic_DNA"/>
</dbReference>
<evidence type="ECO:0000313" key="1">
    <source>
        <dbReference type="EMBL" id="KON97073.1"/>
    </source>
</evidence>
<gene>
    <name evidence="1" type="ORF">AF333_17945</name>
    <name evidence="2" type="ORF">SAMN04487909_13336</name>
</gene>
<dbReference type="RefSeq" id="WP_043068606.1">
    <property type="nucleotide sequence ID" value="NZ_BJOA01000113.1"/>
</dbReference>
<dbReference type="STRING" id="47500.AF333_17945"/>
<dbReference type="EMBL" id="LGUG01000004">
    <property type="protein sequence ID" value="KON97073.1"/>
    <property type="molecule type" value="Genomic_DNA"/>
</dbReference>
<dbReference type="Proteomes" id="UP000037269">
    <property type="component" value="Unassembled WGS sequence"/>
</dbReference>
<dbReference type="PATRIC" id="fig|47500.8.peg.4194"/>
<dbReference type="AlphaFoldDB" id="A0A0D1VX32"/>
<dbReference type="Proteomes" id="UP000182836">
    <property type="component" value="Unassembled WGS sequence"/>
</dbReference>
<reference evidence="1 3" key="1">
    <citation type="submission" date="2015-07" db="EMBL/GenBank/DDBJ databases">
        <title>Fjat-14205 dsm 2895.</title>
        <authorList>
            <person name="Liu B."/>
            <person name="Wang J."/>
            <person name="Zhu Y."/>
            <person name="Liu G."/>
            <person name="Chen Q."/>
            <person name="Chen Z."/>
            <person name="Lan J."/>
            <person name="Che J."/>
            <person name="Ge C."/>
            <person name="Shi H."/>
            <person name="Pan Z."/>
            <person name="Liu X."/>
        </authorList>
    </citation>
    <scope>NUCLEOTIDE SEQUENCE [LARGE SCALE GENOMIC DNA]</scope>
    <source>
        <strain evidence="1 3">DSM 2895</strain>
    </source>
</reference>
<sequence>MGGLLQHEKMDQITALFAEEVFNFEKQVVYFPVRHHSPACSHHLQKTIAAYKPEMILLEGPENSNHLIDILTAEKTKPPVSIYYGYTTEEHTYVCYYPFLDYSPEYVALKEAAQHGIPAKFIDLSYGSRLESLEQGHDLKKENKKLSYHDETLLTGSSFIQRLCEKMKCRTFDELWEAVFEIEGIKKETPDFVRDVFAYCYLSRMAYEDAVLEEEGNFIREAQMKQHVETAKKKYARILVVTGGFHTYGLIEERRVTYKVRKATGEKVYPMVYTFPEADQLNGYASGMPFVNYYDMIWRALCQQNPLPYTKSNVNLLAELLRTIRKKGESVSVADAIEANDLIHGLASLRSKREGGAYELLDAVTSAFTKGERSIATSGPLEMLRDILTGNRIGEVAPNELDVPIVRNFKDMCKKYKLHIHTTGKKQKVLDVYAKALHRDNSRFFYCLQFLEVDFCQKESGPDWANYKHINLVRESWKYSYSSFVEARLIENSVHGGSIREAAIHKLEGIIKQLPNHNSYEAAKWLLEAILMGLEELSGRLFHMVEEYVKQDSSFSSLCQTFHTLSLLYEQKRLFAFAESERVEKLISETYYHAVSKIYELAQPNSDEIEGIIENLKRLYMITTKEGLVLAKEIFHDQLVELLHVKTLPPQLEGAIAAILFNLNLLEREEIVQRARAYMFGTTEKMMLTARYLQGVFMIARDIFLYDRQLLGDLDHVIGSLSYEDFLQIAPELKLAFTYFSPMEIITISENVANLYQTSMEEISCSALDEEILIKARNLDETIRKEFARWNLV</sequence>
<protein>
    <submittedName>
        <fullName evidence="1">Uncharacterized protein</fullName>
    </submittedName>
</protein>
<organism evidence="1 3">
    <name type="scientific">Aneurinibacillus migulanus</name>
    <name type="common">Bacillus migulanus</name>
    <dbReference type="NCBI Taxonomy" id="47500"/>
    <lineage>
        <taxon>Bacteria</taxon>
        <taxon>Bacillati</taxon>
        <taxon>Bacillota</taxon>
        <taxon>Bacilli</taxon>
        <taxon>Bacillales</taxon>
        <taxon>Paenibacillaceae</taxon>
        <taxon>Aneurinibacillus group</taxon>
        <taxon>Aneurinibacillus</taxon>
    </lineage>
</organism>
<dbReference type="OrthoDB" id="9768066at2"/>
<proteinExistence type="predicted"/>